<comment type="function">
    <text evidence="7">Catalyzes the synthesis of 5,6-dihydrouridine (D), a modified base found in the D-loop of most tRNAs, via the reduction of the C5-C6 double bond in target uridines.</text>
</comment>
<keyword evidence="5" id="KW-0521">NADP</keyword>
<evidence type="ECO:0000256" key="1">
    <source>
        <dbReference type="ARBA" id="ARBA00001917"/>
    </source>
</evidence>
<dbReference type="Gene3D" id="3.20.20.70">
    <property type="entry name" value="Aldolase class I"/>
    <property type="match status" value="1"/>
</dbReference>
<feature type="domain" description="DUS-like FMN-binding" evidence="10">
    <location>
        <begin position="26"/>
        <end position="300"/>
    </location>
</feature>
<dbReference type="InterPro" id="IPR018517">
    <property type="entry name" value="tRNA_hU_synthase_CS"/>
</dbReference>
<keyword evidence="9" id="KW-0547">Nucleotide-binding</keyword>
<comment type="similarity">
    <text evidence="7">Belongs to the dus family.</text>
</comment>
<reference evidence="12" key="1">
    <citation type="submission" date="2018-05" db="EMBL/GenBank/DDBJ databases">
        <authorList>
            <person name="Liu B.-T."/>
        </authorList>
    </citation>
    <scope>NUCLEOTIDE SEQUENCE [LARGE SCALE GENOMIC DNA]</scope>
    <source>
        <strain evidence="12">WD6-1</strain>
    </source>
</reference>
<evidence type="ECO:0000256" key="9">
    <source>
        <dbReference type="PIRSR" id="PIRSR006621-2"/>
    </source>
</evidence>
<dbReference type="GO" id="GO:0003723">
    <property type="term" value="F:RNA binding"/>
    <property type="evidence" value="ECO:0007669"/>
    <property type="project" value="TreeGrafter"/>
</dbReference>
<organism evidence="11 12">
    <name type="scientific">Marinicauda salina</name>
    <dbReference type="NCBI Taxonomy" id="2135793"/>
    <lineage>
        <taxon>Bacteria</taxon>
        <taxon>Pseudomonadati</taxon>
        <taxon>Pseudomonadota</taxon>
        <taxon>Alphaproteobacteria</taxon>
        <taxon>Maricaulales</taxon>
        <taxon>Maricaulaceae</taxon>
        <taxon>Marinicauda</taxon>
    </lineage>
</organism>
<feature type="binding site" evidence="9">
    <location>
        <position position="82"/>
    </location>
    <ligand>
        <name>FMN</name>
        <dbReference type="ChEBI" id="CHEBI:58210"/>
    </ligand>
</feature>
<evidence type="ECO:0000313" key="11">
    <source>
        <dbReference type="EMBL" id="PWE17198.1"/>
    </source>
</evidence>
<dbReference type="InterPro" id="IPR013785">
    <property type="entry name" value="Aldolase_TIM"/>
</dbReference>
<sequence length="342" mass="35736">MSNAPPPARPGAFSIGDVVVDAPAVLAPMSGVTDYPFRKQARRFGAGMVVSEMVACETLAQGRADVARRMAGDADVAPRVIQLAGREAKWMDVGARIAADAGAEIIDINMGCPARQVTRGLSGSALMRDLDHAMTLVEATVNAVDLPVTLKMRLGWDHDSLNAPELAKRAVDAGVRLITVHGRTRQQFYKGAADWAAVAAVKAAVDVPVIVNGDIADADDARAALAKSGADAVMVGRASQGRPWLPGAIGRALITGGALEEPDPAVGAASLAEAVEDAATLYGAELGVRCMRKHFASFVDWAEPDPDARKDWRGRLCRSGAVAEAQAGLIAFAEGRTVRRAA</sequence>
<feature type="active site" description="Proton donor" evidence="8">
    <location>
        <position position="112"/>
    </location>
</feature>
<comment type="cofactor">
    <cofactor evidence="1 7 9">
        <name>FMN</name>
        <dbReference type="ChEBI" id="CHEBI:58210"/>
    </cofactor>
</comment>
<keyword evidence="4 7" id="KW-0819">tRNA processing</keyword>
<keyword evidence="3 7" id="KW-0288">FMN</keyword>
<keyword evidence="12" id="KW-1185">Reference proteome</keyword>
<evidence type="ECO:0000259" key="10">
    <source>
        <dbReference type="Pfam" id="PF01207"/>
    </source>
</evidence>
<protein>
    <recommendedName>
        <fullName evidence="7">tRNA-dihydrouridine synthase</fullName>
        <ecNumber evidence="7">1.3.1.-</ecNumber>
    </recommendedName>
</protein>
<dbReference type="Proteomes" id="UP000245168">
    <property type="component" value="Unassembled WGS sequence"/>
</dbReference>
<evidence type="ECO:0000256" key="3">
    <source>
        <dbReference type="ARBA" id="ARBA00022643"/>
    </source>
</evidence>
<evidence type="ECO:0000256" key="7">
    <source>
        <dbReference type="PIRNR" id="PIRNR006621"/>
    </source>
</evidence>
<dbReference type="EMBL" id="QEXV01000003">
    <property type="protein sequence ID" value="PWE17198.1"/>
    <property type="molecule type" value="Genomic_DNA"/>
</dbReference>
<evidence type="ECO:0000256" key="8">
    <source>
        <dbReference type="PIRSR" id="PIRSR006621-1"/>
    </source>
</evidence>
<comment type="caution">
    <text evidence="11">The sequence shown here is derived from an EMBL/GenBank/DDBJ whole genome shotgun (WGS) entry which is preliminary data.</text>
</comment>
<evidence type="ECO:0000256" key="6">
    <source>
        <dbReference type="ARBA" id="ARBA00023002"/>
    </source>
</evidence>
<dbReference type="PIRSF" id="PIRSF006621">
    <property type="entry name" value="Dus"/>
    <property type="match status" value="1"/>
</dbReference>
<evidence type="ECO:0000256" key="4">
    <source>
        <dbReference type="ARBA" id="ARBA00022694"/>
    </source>
</evidence>
<dbReference type="InterPro" id="IPR001269">
    <property type="entry name" value="DUS_fam"/>
</dbReference>
<feature type="binding site" evidence="9">
    <location>
        <position position="151"/>
    </location>
    <ligand>
        <name>FMN</name>
        <dbReference type="ChEBI" id="CHEBI:58210"/>
    </ligand>
</feature>
<proteinExistence type="inferred from homology"/>
<accession>A0A2U2BT69</accession>
<dbReference type="PANTHER" id="PTHR45846">
    <property type="entry name" value="TRNA-DIHYDROURIDINE(47) SYNTHASE [NAD(P)(+)]-LIKE"/>
    <property type="match status" value="1"/>
</dbReference>
<evidence type="ECO:0000256" key="5">
    <source>
        <dbReference type="ARBA" id="ARBA00022857"/>
    </source>
</evidence>
<dbReference type="GO" id="GO:0050660">
    <property type="term" value="F:flavin adenine dinucleotide binding"/>
    <property type="evidence" value="ECO:0007669"/>
    <property type="project" value="InterPro"/>
</dbReference>
<dbReference type="InterPro" id="IPR004652">
    <property type="entry name" value="DusB-like"/>
</dbReference>
<feature type="binding site" evidence="9">
    <location>
        <begin position="236"/>
        <end position="237"/>
    </location>
    <ligand>
        <name>FMN</name>
        <dbReference type="ChEBI" id="CHEBI:58210"/>
    </ligand>
</feature>
<feature type="binding site" evidence="9">
    <location>
        <position position="181"/>
    </location>
    <ligand>
        <name>FMN</name>
        <dbReference type="ChEBI" id="CHEBI:58210"/>
    </ligand>
</feature>
<dbReference type="PANTHER" id="PTHR45846:SF1">
    <property type="entry name" value="TRNA-DIHYDROURIDINE(47) SYNTHASE [NAD(P)(+)]-LIKE"/>
    <property type="match status" value="1"/>
</dbReference>
<keyword evidence="6 7" id="KW-0560">Oxidoreductase</keyword>
<evidence type="ECO:0000313" key="12">
    <source>
        <dbReference type="Proteomes" id="UP000245168"/>
    </source>
</evidence>
<dbReference type="RefSeq" id="WP_109252429.1">
    <property type="nucleotide sequence ID" value="NZ_QEXV01000003.1"/>
</dbReference>
<dbReference type="EC" id="1.3.1.-" evidence="7"/>
<name>A0A2U2BT69_9PROT</name>
<dbReference type="CDD" id="cd02801">
    <property type="entry name" value="DUS_like_FMN"/>
    <property type="match status" value="1"/>
</dbReference>
<dbReference type="SUPFAM" id="SSF51395">
    <property type="entry name" value="FMN-linked oxidoreductases"/>
    <property type="match status" value="1"/>
</dbReference>
<dbReference type="AlphaFoldDB" id="A0A2U2BT69"/>
<dbReference type="PROSITE" id="PS01136">
    <property type="entry name" value="UPF0034"/>
    <property type="match status" value="1"/>
</dbReference>
<gene>
    <name evidence="11" type="ORF">DDZ18_05755</name>
</gene>
<evidence type="ECO:0000256" key="2">
    <source>
        <dbReference type="ARBA" id="ARBA00022630"/>
    </source>
</evidence>
<keyword evidence="2 7" id="KW-0285">Flavoprotein</keyword>
<dbReference type="OrthoDB" id="9764501at2"/>
<dbReference type="InterPro" id="IPR035587">
    <property type="entry name" value="DUS-like_FMN-bd"/>
</dbReference>
<dbReference type="NCBIfam" id="TIGR00737">
    <property type="entry name" value="nifR3_yhdG"/>
    <property type="match status" value="1"/>
</dbReference>
<dbReference type="GO" id="GO:0017150">
    <property type="term" value="F:tRNA dihydrouridine synthase activity"/>
    <property type="evidence" value="ECO:0007669"/>
    <property type="project" value="InterPro"/>
</dbReference>
<dbReference type="Pfam" id="PF01207">
    <property type="entry name" value="Dus"/>
    <property type="match status" value="1"/>
</dbReference>